<evidence type="ECO:0000313" key="3">
    <source>
        <dbReference type="Proteomes" id="UP001177670"/>
    </source>
</evidence>
<reference evidence="2" key="1">
    <citation type="submission" date="2021-10" db="EMBL/GenBank/DDBJ databases">
        <title>Melipona bicolor Genome sequencing and assembly.</title>
        <authorList>
            <person name="Araujo N.S."/>
            <person name="Arias M.C."/>
        </authorList>
    </citation>
    <scope>NUCLEOTIDE SEQUENCE</scope>
    <source>
        <strain evidence="2">USP_2M_L1-L4_2017</strain>
        <tissue evidence="2">Whole body</tissue>
    </source>
</reference>
<keyword evidence="3" id="KW-1185">Reference proteome</keyword>
<dbReference type="EMBL" id="JAHYIQ010000008">
    <property type="protein sequence ID" value="KAK1129456.1"/>
    <property type="molecule type" value="Genomic_DNA"/>
</dbReference>
<dbReference type="AlphaFoldDB" id="A0AA40G1N4"/>
<sequence length="56" mass="6532">MCTTEKVKTNGKKPRPPWILNEPRETMDSLETEEKKKDSDRQKVAEKENPWACRGS</sequence>
<dbReference type="Proteomes" id="UP001177670">
    <property type="component" value="Unassembled WGS sequence"/>
</dbReference>
<accession>A0AA40G1N4</accession>
<protein>
    <submittedName>
        <fullName evidence="2">Uncharacterized protein</fullName>
    </submittedName>
</protein>
<name>A0AA40G1N4_9HYME</name>
<comment type="caution">
    <text evidence="2">The sequence shown here is derived from an EMBL/GenBank/DDBJ whole genome shotgun (WGS) entry which is preliminary data.</text>
</comment>
<proteinExistence type="predicted"/>
<evidence type="ECO:0000256" key="1">
    <source>
        <dbReference type="SAM" id="MobiDB-lite"/>
    </source>
</evidence>
<feature type="region of interest" description="Disordered" evidence="1">
    <location>
        <begin position="1"/>
        <end position="56"/>
    </location>
</feature>
<gene>
    <name evidence="2" type="ORF">K0M31_019183</name>
</gene>
<feature type="compositionally biased region" description="Basic and acidic residues" evidence="1">
    <location>
        <begin position="22"/>
        <end position="49"/>
    </location>
</feature>
<evidence type="ECO:0000313" key="2">
    <source>
        <dbReference type="EMBL" id="KAK1129456.1"/>
    </source>
</evidence>
<organism evidence="2 3">
    <name type="scientific">Melipona bicolor</name>
    <dbReference type="NCBI Taxonomy" id="60889"/>
    <lineage>
        <taxon>Eukaryota</taxon>
        <taxon>Metazoa</taxon>
        <taxon>Ecdysozoa</taxon>
        <taxon>Arthropoda</taxon>
        <taxon>Hexapoda</taxon>
        <taxon>Insecta</taxon>
        <taxon>Pterygota</taxon>
        <taxon>Neoptera</taxon>
        <taxon>Endopterygota</taxon>
        <taxon>Hymenoptera</taxon>
        <taxon>Apocrita</taxon>
        <taxon>Aculeata</taxon>
        <taxon>Apoidea</taxon>
        <taxon>Anthophila</taxon>
        <taxon>Apidae</taxon>
        <taxon>Melipona</taxon>
    </lineage>
</organism>